<organism evidence="2 3">
    <name type="scientific">Sciurus carolinensis</name>
    <name type="common">Eastern gray squirrel</name>
    <dbReference type="NCBI Taxonomy" id="30640"/>
    <lineage>
        <taxon>Eukaryota</taxon>
        <taxon>Metazoa</taxon>
        <taxon>Chordata</taxon>
        <taxon>Craniata</taxon>
        <taxon>Vertebrata</taxon>
        <taxon>Euteleostomi</taxon>
        <taxon>Mammalia</taxon>
        <taxon>Eutheria</taxon>
        <taxon>Euarchontoglires</taxon>
        <taxon>Glires</taxon>
        <taxon>Rodentia</taxon>
        <taxon>Sciuromorpha</taxon>
        <taxon>Sciuridae</taxon>
        <taxon>Sciurinae</taxon>
        <taxon>Sciurini</taxon>
        <taxon>Sciurus</taxon>
    </lineage>
</organism>
<feature type="transmembrane region" description="Helical" evidence="1">
    <location>
        <begin position="69"/>
        <end position="88"/>
    </location>
</feature>
<dbReference type="Pfam" id="PF01777">
    <property type="entry name" value="Ribosomal_L27e"/>
    <property type="match status" value="1"/>
</dbReference>
<dbReference type="Proteomes" id="UP001166674">
    <property type="component" value="Unassembled WGS sequence"/>
</dbReference>
<keyword evidence="1" id="KW-0472">Membrane</keyword>
<dbReference type="InterPro" id="IPR038655">
    <property type="entry name" value="Ribosomal_eL27_sf"/>
</dbReference>
<gene>
    <name evidence="2" type="ORF">SUZIE_173330</name>
</gene>
<keyword evidence="2" id="KW-0687">Ribonucleoprotein</keyword>
<dbReference type="PANTHER" id="PTHR10497">
    <property type="entry name" value="60S RIBOSOMAL PROTEIN L27"/>
    <property type="match status" value="1"/>
</dbReference>
<evidence type="ECO:0000313" key="3">
    <source>
        <dbReference type="Proteomes" id="UP001166674"/>
    </source>
</evidence>
<reference evidence="2" key="1">
    <citation type="submission" date="2020-03" db="EMBL/GenBank/DDBJ databases">
        <title>Studies in the Genomics of Life Span.</title>
        <authorList>
            <person name="Glass D."/>
        </authorList>
    </citation>
    <scope>NUCLEOTIDE SEQUENCE</scope>
    <source>
        <strain evidence="2">SUZIE</strain>
        <tissue evidence="2">Muscle</tissue>
    </source>
</reference>
<dbReference type="Gene3D" id="2.30.30.770">
    <property type="match status" value="1"/>
</dbReference>
<comment type="caution">
    <text evidence="2">The sequence shown here is derived from an EMBL/GenBank/DDBJ whole genome shotgun (WGS) entry which is preliminary data.</text>
</comment>
<keyword evidence="1" id="KW-0812">Transmembrane</keyword>
<evidence type="ECO:0000313" key="2">
    <source>
        <dbReference type="EMBL" id="MBZ3883516.1"/>
    </source>
</evidence>
<sequence>MGRFVNTGRQRWSRLDTTQGKAVVVKNTEDGTSRALQPHLVAATDRYPCKATAAAMGKKEIAKRSKIKSFAAFVTMIIWCPQGLAIPLDKTVASKDVFRDPALEHKA</sequence>
<accession>A0AA41T3P8</accession>
<dbReference type="GO" id="GO:0006412">
    <property type="term" value="P:translation"/>
    <property type="evidence" value="ECO:0007669"/>
    <property type="project" value="InterPro"/>
</dbReference>
<dbReference type="AlphaFoldDB" id="A0AA41T3P8"/>
<dbReference type="EMBL" id="JAATJV010387797">
    <property type="protein sequence ID" value="MBZ3883516.1"/>
    <property type="molecule type" value="Genomic_DNA"/>
</dbReference>
<keyword evidence="3" id="KW-1185">Reference proteome</keyword>
<dbReference type="InterPro" id="IPR001141">
    <property type="entry name" value="Ribosomal_eL27"/>
</dbReference>
<proteinExistence type="predicted"/>
<dbReference type="GO" id="GO:0003735">
    <property type="term" value="F:structural constituent of ribosome"/>
    <property type="evidence" value="ECO:0007669"/>
    <property type="project" value="InterPro"/>
</dbReference>
<evidence type="ECO:0000256" key="1">
    <source>
        <dbReference type="SAM" id="Phobius"/>
    </source>
</evidence>
<keyword evidence="2" id="KW-0689">Ribosomal protein</keyword>
<protein>
    <submittedName>
        <fullName evidence="2">60S ribosomal protein L27</fullName>
    </submittedName>
</protein>
<name>A0AA41T3P8_SCICA</name>
<dbReference type="GO" id="GO:0005840">
    <property type="term" value="C:ribosome"/>
    <property type="evidence" value="ECO:0007669"/>
    <property type="project" value="UniProtKB-KW"/>
</dbReference>
<keyword evidence="1" id="KW-1133">Transmembrane helix</keyword>